<evidence type="ECO:0000256" key="2">
    <source>
        <dbReference type="ARBA" id="ARBA00001936"/>
    </source>
</evidence>
<dbReference type="Pfam" id="PF13023">
    <property type="entry name" value="HD_3"/>
    <property type="match status" value="1"/>
</dbReference>
<accession>A0A336LMJ8</accession>
<comment type="similarity">
    <text evidence="6">Belongs to the HDDC2 family.</text>
</comment>
<dbReference type="GO" id="GO:0046872">
    <property type="term" value="F:metal ion binding"/>
    <property type="evidence" value="ECO:0007669"/>
    <property type="project" value="UniProtKB-KW"/>
</dbReference>
<sequence length="241" mass="28535">MNFSYHMRTVFTAFEARIDVTKLFRKITRNKIEFKMIREESTTSSDGNKYKDYVKFMELVGKLKHIKRTGWMLRDVKDCESIAGHMYRMSMMTFLLPENTGLDRIKCMEIALVHDLAEASVGDITPYCGISREEKLRREFDAMKDISKLAHASSDKLMTLFEEYEKGETAEAKFVKDLDRLDLIMQAFEYEKRDENPERLQEFFDNTEGKFQHPFIKKIVDEIYAQRLMHQKKDVKEEQSS</sequence>
<comment type="cofactor">
    <cofactor evidence="2">
        <name>Mn(2+)</name>
        <dbReference type="ChEBI" id="CHEBI:29035"/>
    </cofactor>
</comment>
<evidence type="ECO:0000256" key="1">
    <source>
        <dbReference type="ARBA" id="ARBA00001638"/>
    </source>
</evidence>
<dbReference type="FunFam" id="1.10.3210.10:FF:000011">
    <property type="entry name" value="HD domain-containing protein 2"/>
    <property type="match status" value="1"/>
</dbReference>
<reference evidence="15" key="1">
    <citation type="submission" date="2018-07" db="EMBL/GenBank/DDBJ databases">
        <authorList>
            <person name="Quirk P.G."/>
            <person name="Krulwich T.A."/>
        </authorList>
    </citation>
    <scope>NUCLEOTIDE SEQUENCE</scope>
</reference>
<comment type="catalytic activity">
    <reaction evidence="1">
        <text>a 2'-deoxyribonucleoside 5'-phosphate + H2O = a 2'-deoxyribonucleoside + phosphate</text>
        <dbReference type="Rhea" id="RHEA:36167"/>
        <dbReference type="ChEBI" id="CHEBI:15377"/>
        <dbReference type="ChEBI" id="CHEBI:18274"/>
        <dbReference type="ChEBI" id="CHEBI:43474"/>
        <dbReference type="ChEBI" id="CHEBI:65317"/>
        <dbReference type="EC" id="3.1.3.89"/>
    </reaction>
</comment>
<evidence type="ECO:0000256" key="3">
    <source>
        <dbReference type="ARBA" id="ARBA00001941"/>
    </source>
</evidence>
<evidence type="ECO:0000256" key="11">
    <source>
        <dbReference type="ARBA" id="ARBA00022801"/>
    </source>
</evidence>
<dbReference type="InterPro" id="IPR039356">
    <property type="entry name" value="YfbR/HDDC2"/>
</dbReference>
<keyword evidence="11" id="KW-0378">Hydrolase</keyword>
<keyword evidence="12" id="KW-0460">Magnesium</keyword>
<keyword evidence="10" id="KW-0479">Metal-binding</keyword>
<dbReference type="SMART" id="SM00471">
    <property type="entry name" value="HDc"/>
    <property type="match status" value="1"/>
</dbReference>
<dbReference type="EMBL" id="UFQT01000047">
    <property type="protein sequence ID" value="SSX18945.1"/>
    <property type="molecule type" value="Genomic_DNA"/>
</dbReference>
<evidence type="ECO:0000256" key="7">
    <source>
        <dbReference type="ARBA" id="ARBA00011738"/>
    </source>
</evidence>
<comment type="cofactor">
    <cofactor evidence="3">
        <name>Co(2+)</name>
        <dbReference type="ChEBI" id="CHEBI:48828"/>
    </cofactor>
</comment>
<comment type="subunit">
    <text evidence="7">Homodimer.</text>
</comment>
<gene>
    <name evidence="15" type="primary">CSON011187</name>
</gene>
<comment type="cofactor">
    <cofactor evidence="4">
        <name>Mg(2+)</name>
        <dbReference type="ChEBI" id="CHEBI:18420"/>
    </cofactor>
</comment>
<dbReference type="VEuPathDB" id="VectorBase:CSON011187"/>
<evidence type="ECO:0000259" key="14">
    <source>
        <dbReference type="SMART" id="SM00471"/>
    </source>
</evidence>
<dbReference type="PANTHER" id="PTHR11845:SF13">
    <property type="entry name" value="5'-DEOXYNUCLEOTIDASE HDDC2"/>
    <property type="match status" value="1"/>
</dbReference>
<dbReference type="PANTHER" id="PTHR11845">
    <property type="entry name" value="5'-DEOXYNUCLEOTIDASE HDDC2"/>
    <property type="match status" value="1"/>
</dbReference>
<evidence type="ECO:0000256" key="5">
    <source>
        <dbReference type="ARBA" id="ARBA00004074"/>
    </source>
</evidence>
<dbReference type="GO" id="GO:0005737">
    <property type="term" value="C:cytoplasm"/>
    <property type="evidence" value="ECO:0007669"/>
    <property type="project" value="TreeGrafter"/>
</dbReference>
<evidence type="ECO:0000313" key="15">
    <source>
        <dbReference type="EMBL" id="SSX18945.1"/>
    </source>
</evidence>
<dbReference type="EC" id="3.1.3.89" evidence="8"/>
<organism evidence="15">
    <name type="scientific">Culicoides sonorensis</name>
    <name type="common">Biting midge</name>
    <dbReference type="NCBI Taxonomy" id="179676"/>
    <lineage>
        <taxon>Eukaryota</taxon>
        <taxon>Metazoa</taxon>
        <taxon>Ecdysozoa</taxon>
        <taxon>Arthropoda</taxon>
        <taxon>Hexapoda</taxon>
        <taxon>Insecta</taxon>
        <taxon>Pterygota</taxon>
        <taxon>Neoptera</taxon>
        <taxon>Endopterygota</taxon>
        <taxon>Diptera</taxon>
        <taxon>Nematocera</taxon>
        <taxon>Chironomoidea</taxon>
        <taxon>Ceratopogonidae</taxon>
        <taxon>Ceratopogoninae</taxon>
        <taxon>Culicoides</taxon>
        <taxon>Monoculicoides</taxon>
    </lineage>
</organism>
<feature type="domain" description="HD/PDEase" evidence="14">
    <location>
        <begin position="78"/>
        <end position="193"/>
    </location>
</feature>
<evidence type="ECO:0000256" key="9">
    <source>
        <dbReference type="ARBA" id="ARBA00015933"/>
    </source>
</evidence>
<dbReference type="Gene3D" id="1.10.3210.10">
    <property type="entry name" value="Hypothetical protein af1432"/>
    <property type="match status" value="1"/>
</dbReference>
<evidence type="ECO:0000256" key="13">
    <source>
        <dbReference type="ARBA" id="ARBA00032735"/>
    </source>
</evidence>
<evidence type="ECO:0000256" key="12">
    <source>
        <dbReference type="ARBA" id="ARBA00022842"/>
    </source>
</evidence>
<protein>
    <recommendedName>
        <fullName evidence="9">5'-deoxynucleotidase HDDC2</fullName>
        <ecNumber evidence="8">3.1.3.89</ecNumber>
    </recommendedName>
    <alternativeName>
        <fullName evidence="13">HD domain-containing protein 2</fullName>
    </alternativeName>
</protein>
<dbReference type="SUPFAM" id="SSF109604">
    <property type="entry name" value="HD-domain/PDEase-like"/>
    <property type="match status" value="1"/>
</dbReference>
<dbReference type="GO" id="GO:0002953">
    <property type="term" value="F:5'-deoxynucleotidase activity"/>
    <property type="evidence" value="ECO:0007669"/>
    <property type="project" value="UniProtKB-EC"/>
</dbReference>
<evidence type="ECO:0000256" key="6">
    <source>
        <dbReference type="ARBA" id="ARBA00009999"/>
    </source>
</evidence>
<dbReference type="InterPro" id="IPR003607">
    <property type="entry name" value="HD/PDEase_dom"/>
</dbReference>
<evidence type="ECO:0000256" key="10">
    <source>
        <dbReference type="ARBA" id="ARBA00022723"/>
    </source>
</evidence>
<dbReference type="GO" id="GO:0009159">
    <property type="term" value="P:deoxyribonucleoside monophosphate catabolic process"/>
    <property type="evidence" value="ECO:0007669"/>
    <property type="project" value="UniProtKB-ARBA"/>
</dbReference>
<evidence type="ECO:0000256" key="8">
    <source>
        <dbReference type="ARBA" id="ARBA00012964"/>
    </source>
</evidence>
<dbReference type="InterPro" id="IPR006674">
    <property type="entry name" value="HD_domain"/>
</dbReference>
<name>A0A336LMJ8_CULSO</name>
<evidence type="ECO:0000256" key="4">
    <source>
        <dbReference type="ARBA" id="ARBA00001946"/>
    </source>
</evidence>
<proteinExistence type="inferred from homology"/>
<comment type="function">
    <text evidence="5">Catalyzes the dephosphorylation of the nucleoside 5'-monophosphates deoxyadenosine monophosphate (dAMP), deoxycytidine monophosphate (dCMP), deoxyguanosine monophosphate (dGMP) and deoxythymidine monophosphate (dTMP).</text>
</comment>
<dbReference type="AlphaFoldDB" id="A0A336LMJ8"/>
<dbReference type="OMA" id="TWRLCLM"/>